<dbReference type="InterPro" id="IPR018244">
    <property type="entry name" value="Allrgn_V5/Tpx1_CS"/>
</dbReference>
<accession>A0A1I8BAM1</accession>
<organism evidence="3 4">
    <name type="scientific">Meloidogyne hapla</name>
    <name type="common">Root-knot nematode worm</name>
    <dbReference type="NCBI Taxonomy" id="6305"/>
    <lineage>
        <taxon>Eukaryota</taxon>
        <taxon>Metazoa</taxon>
        <taxon>Ecdysozoa</taxon>
        <taxon>Nematoda</taxon>
        <taxon>Chromadorea</taxon>
        <taxon>Rhabditida</taxon>
        <taxon>Tylenchina</taxon>
        <taxon>Tylenchomorpha</taxon>
        <taxon>Tylenchoidea</taxon>
        <taxon>Meloidogynidae</taxon>
        <taxon>Meloidogyninae</taxon>
        <taxon>Meloidogyne</taxon>
    </lineage>
</organism>
<dbReference type="InterPro" id="IPR001283">
    <property type="entry name" value="CRISP-related"/>
</dbReference>
<dbReference type="SMART" id="SM00198">
    <property type="entry name" value="SCP"/>
    <property type="match status" value="1"/>
</dbReference>
<dbReference type="PRINTS" id="PR00837">
    <property type="entry name" value="V5TPXLIKE"/>
</dbReference>
<dbReference type="Gene3D" id="3.40.33.10">
    <property type="entry name" value="CAP"/>
    <property type="match status" value="1"/>
</dbReference>
<dbReference type="InterPro" id="IPR035940">
    <property type="entry name" value="CAP_sf"/>
</dbReference>
<dbReference type="PANTHER" id="PTHR10334">
    <property type="entry name" value="CYSTEINE-RICH SECRETORY PROTEIN-RELATED"/>
    <property type="match status" value="1"/>
</dbReference>
<dbReference type="InterPro" id="IPR014044">
    <property type="entry name" value="CAP_dom"/>
</dbReference>
<dbReference type="PROSITE" id="PS01010">
    <property type="entry name" value="CRISP_2"/>
    <property type="match status" value="1"/>
</dbReference>
<dbReference type="AlphaFoldDB" id="A0A1I8BAM1"/>
<dbReference type="Pfam" id="PF00188">
    <property type="entry name" value="CAP"/>
    <property type="match status" value="1"/>
</dbReference>
<keyword evidence="3" id="KW-1185">Reference proteome</keyword>
<protein>
    <submittedName>
        <fullName evidence="4">SCP domain-containing protein</fullName>
    </submittedName>
</protein>
<feature type="domain" description="SCP" evidence="2">
    <location>
        <begin position="24"/>
        <end position="200"/>
    </location>
</feature>
<dbReference type="SUPFAM" id="SSF55797">
    <property type="entry name" value="PR-1-like"/>
    <property type="match status" value="1"/>
</dbReference>
<reference evidence="4" key="1">
    <citation type="submission" date="2016-11" db="UniProtKB">
        <authorList>
            <consortium name="WormBaseParasite"/>
        </authorList>
    </citation>
    <scope>IDENTIFICATION</scope>
</reference>
<dbReference type="OMA" id="WHNSEYL"/>
<proteinExistence type="predicted"/>
<keyword evidence="1" id="KW-0732">Signal</keyword>
<dbReference type="GO" id="GO:0005576">
    <property type="term" value="C:extracellular region"/>
    <property type="evidence" value="ECO:0007669"/>
    <property type="project" value="InterPro"/>
</dbReference>
<feature type="chain" id="PRO_5009315605" evidence="1">
    <location>
        <begin position="21"/>
        <end position="226"/>
    </location>
</feature>
<dbReference type="CDD" id="cd05380">
    <property type="entry name" value="CAP_euk"/>
    <property type="match status" value="1"/>
</dbReference>
<dbReference type="WBParaSite" id="MhA1_Contig1823.frz3.gene2">
    <property type="protein sequence ID" value="MhA1_Contig1823.frz3.gene2"/>
    <property type="gene ID" value="MhA1_Contig1823.frz3.gene2"/>
</dbReference>
<feature type="signal peptide" evidence="1">
    <location>
        <begin position="1"/>
        <end position="20"/>
    </location>
</feature>
<dbReference type="Proteomes" id="UP000095281">
    <property type="component" value="Unplaced"/>
</dbReference>
<evidence type="ECO:0000256" key="1">
    <source>
        <dbReference type="SAM" id="SignalP"/>
    </source>
</evidence>
<evidence type="ECO:0000313" key="3">
    <source>
        <dbReference type="Proteomes" id="UP000095281"/>
    </source>
</evidence>
<sequence>MFKLLLLIMTVLIISKAVNTLSVYEQSLIVDCHNIYRSQVAYGKAKNSTGFLPKGKNIKEIIYCKDLEEIAEKWNCSGGNNEDYGENAYGFEELPVPNALPFHRNLIGQYVSLSCGSKLRFSKTLRFLLAAVLLKACNTWAESCKYGVAEDLEYDSAHSRSGACTQMIWAETFKIGCAFIKCPIYNYLVCRYSPRGNNPGELIYQKGSVCTECGDKGCSYTYGLCL</sequence>
<evidence type="ECO:0000313" key="4">
    <source>
        <dbReference type="WBParaSite" id="MhA1_Contig1823.frz3.gene2"/>
    </source>
</evidence>
<evidence type="ECO:0000259" key="2">
    <source>
        <dbReference type="SMART" id="SM00198"/>
    </source>
</evidence>
<name>A0A1I8BAM1_MELHA</name>